<dbReference type="PANTHER" id="PTHR46211:SF7">
    <property type="entry name" value="GLYCEROPHOSPHODIESTER PHOSPHODIESTERASE"/>
    <property type="match status" value="1"/>
</dbReference>
<evidence type="ECO:0000313" key="3">
    <source>
        <dbReference type="EMBL" id="GIO26385.1"/>
    </source>
</evidence>
<gene>
    <name evidence="3" type="ORF">J43TS3_09960</name>
</gene>
<evidence type="ECO:0000256" key="1">
    <source>
        <dbReference type="SAM" id="SignalP"/>
    </source>
</evidence>
<dbReference type="InterPro" id="IPR017946">
    <property type="entry name" value="PLC-like_Pdiesterase_TIM-brl"/>
</dbReference>
<dbReference type="Pfam" id="PF03009">
    <property type="entry name" value="GDPD"/>
    <property type="match status" value="1"/>
</dbReference>
<dbReference type="GO" id="GO:0008081">
    <property type="term" value="F:phosphoric diester hydrolase activity"/>
    <property type="evidence" value="ECO:0007669"/>
    <property type="project" value="InterPro"/>
</dbReference>
<dbReference type="PROSITE" id="PS51704">
    <property type="entry name" value="GP_PDE"/>
    <property type="match status" value="1"/>
</dbReference>
<organism evidence="3 4">
    <name type="scientific">Ornithinibacillus bavariensis</name>
    <dbReference type="NCBI Taxonomy" id="545502"/>
    <lineage>
        <taxon>Bacteria</taxon>
        <taxon>Bacillati</taxon>
        <taxon>Bacillota</taxon>
        <taxon>Bacilli</taxon>
        <taxon>Bacillales</taxon>
        <taxon>Bacillaceae</taxon>
        <taxon>Ornithinibacillus</taxon>
    </lineage>
</organism>
<evidence type="ECO:0000259" key="2">
    <source>
        <dbReference type="PROSITE" id="PS51704"/>
    </source>
</evidence>
<comment type="caution">
    <text evidence="3">The sequence shown here is derived from an EMBL/GenBank/DDBJ whole genome shotgun (WGS) entry which is preliminary data.</text>
</comment>
<reference evidence="3" key="1">
    <citation type="submission" date="2021-03" db="EMBL/GenBank/DDBJ databases">
        <title>Antimicrobial resistance genes in bacteria isolated from Japanese honey, and their potential for conferring macrolide and lincosamide resistance in the American foulbrood pathogen Paenibacillus larvae.</title>
        <authorList>
            <person name="Okamoto M."/>
            <person name="Kumagai M."/>
            <person name="Kanamori H."/>
            <person name="Takamatsu D."/>
        </authorList>
    </citation>
    <scope>NUCLEOTIDE SEQUENCE</scope>
    <source>
        <strain evidence="3">J43TS3</strain>
    </source>
</reference>
<dbReference type="SUPFAM" id="SSF51695">
    <property type="entry name" value="PLC-like phosphodiesterases"/>
    <property type="match status" value="1"/>
</dbReference>
<dbReference type="Proteomes" id="UP000676917">
    <property type="component" value="Unassembled WGS sequence"/>
</dbReference>
<keyword evidence="4" id="KW-1185">Reference proteome</keyword>
<dbReference type="Gene3D" id="3.20.20.190">
    <property type="entry name" value="Phosphatidylinositol (PI) phosphodiesterase"/>
    <property type="match status" value="1"/>
</dbReference>
<keyword evidence="1" id="KW-0732">Signal</keyword>
<dbReference type="PROSITE" id="PS51257">
    <property type="entry name" value="PROKAR_LIPOPROTEIN"/>
    <property type="match status" value="1"/>
</dbReference>
<feature type="signal peptide" evidence="1">
    <location>
        <begin position="1"/>
        <end position="21"/>
    </location>
</feature>
<dbReference type="InterPro" id="IPR030395">
    <property type="entry name" value="GP_PDE_dom"/>
</dbReference>
<proteinExistence type="predicted"/>
<dbReference type="EMBL" id="BORP01000001">
    <property type="protein sequence ID" value="GIO26385.1"/>
    <property type="molecule type" value="Genomic_DNA"/>
</dbReference>
<protein>
    <submittedName>
        <fullName evidence="3">Glycerophosphoryl diester phosphodiesterase</fullName>
    </submittedName>
</protein>
<dbReference type="RefSeq" id="WP_212919851.1">
    <property type="nucleotide sequence ID" value="NZ_BORP01000001.1"/>
</dbReference>
<accession>A0A919X8B4</accession>
<evidence type="ECO:0000313" key="4">
    <source>
        <dbReference type="Proteomes" id="UP000676917"/>
    </source>
</evidence>
<feature type="domain" description="GP-PDE" evidence="2">
    <location>
        <begin position="26"/>
        <end position="263"/>
    </location>
</feature>
<dbReference type="PANTHER" id="PTHR46211">
    <property type="entry name" value="GLYCEROPHOSPHORYL DIESTER PHOSPHODIESTERASE"/>
    <property type="match status" value="1"/>
</dbReference>
<dbReference type="AlphaFoldDB" id="A0A919X8B4"/>
<feature type="chain" id="PRO_5037042820" evidence="1">
    <location>
        <begin position="22"/>
        <end position="270"/>
    </location>
</feature>
<dbReference type="GO" id="GO:0006629">
    <property type="term" value="P:lipid metabolic process"/>
    <property type="evidence" value="ECO:0007669"/>
    <property type="project" value="InterPro"/>
</dbReference>
<name>A0A919X8B4_9BACI</name>
<sequence length="270" mass="30991">MKKYIIILLILLLVGCSQSESQEEKVTLIAHRGAKNLAPEHTLTAYNKAVELGTDFIEIDLRMTKDGQLISIHDETVDRTTNGEGEVSQFTLAELEQLDAGSWFSNEYQGEKIPTLEEIFDTFGKNTNYFIETRPMNGELVMEDELLRLIEEKGLKDYVIIQSFSRDSLKKIHQQNSEIPLVQLLYVNLTKEVREDEVKEYATGVGPYAPTIDKEFVERMHEVGLEVYVWFDNKDEKEFMPKVLSYGVDAVFTDFLDNTVEVMSQDISKQ</sequence>